<dbReference type="SUPFAM" id="SSF51735">
    <property type="entry name" value="NAD(P)-binding Rossmann-fold domains"/>
    <property type="match status" value="1"/>
</dbReference>
<comment type="similarity">
    <text evidence="2">Belongs to the NAD(P)-dependent epimerase/dehydratase family. Dihydroflavonol-4-reductase subfamily.</text>
</comment>
<dbReference type="PANTHER" id="PTHR10366">
    <property type="entry name" value="NAD DEPENDENT EPIMERASE/DEHYDRATASE"/>
    <property type="match status" value="1"/>
</dbReference>
<evidence type="ECO:0000313" key="4">
    <source>
        <dbReference type="EMBL" id="KAG5174847.1"/>
    </source>
</evidence>
<name>A0A8H7Y8U5_PSICU</name>
<dbReference type="PANTHER" id="PTHR10366:SF564">
    <property type="entry name" value="STEROL-4-ALPHA-CARBOXYLATE 3-DEHYDROGENASE, DECARBOXYLATING"/>
    <property type="match status" value="1"/>
</dbReference>
<accession>A0A8H7Y8U5</accession>
<dbReference type="Pfam" id="PF01370">
    <property type="entry name" value="Epimerase"/>
    <property type="match status" value="1"/>
</dbReference>
<reference evidence="4" key="1">
    <citation type="submission" date="2021-02" db="EMBL/GenBank/DDBJ databases">
        <title>Psilocybe cubensis genome.</title>
        <authorList>
            <person name="Mckernan K.J."/>
            <person name="Crawford S."/>
            <person name="Trippe A."/>
            <person name="Kane L.T."/>
            <person name="Mclaughlin S."/>
        </authorList>
    </citation>
    <scope>NUCLEOTIDE SEQUENCE [LARGE SCALE GENOMIC DNA]</scope>
    <source>
        <strain evidence="4">MGC-MH-2018</strain>
    </source>
</reference>
<feature type="domain" description="Rhodanese" evidence="3">
    <location>
        <begin position="4"/>
        <end position="66"/>
    </location>
</feature>
<organism evidence="4">
    <name type="scientific">Psilocybe cubensis</name>
    <name type="common">Psychedelic mushroom</name>
    <name type="synonym">Stropharia cubensis</name>
    <dbReference type="NCBI Taxonomy" id="181762"/>
    <lineage>
        <taxon>Eukaryota</taxon>
        <taxon>Fungi</taxon>
        <taxon>Dikarya</taxon>
        <taxon>Basidiomycota</taxon>
        <taxon>Agaricomycotina</taxon>
        <taxon>Agaricomycetes</taxon>
        <taxon>Agaricomycetidae</taxon>
        <taxon>Agaricales</taxon>
        <taxon>Agaricineae</taxon>
        <taxon>Strophariaceae</taxon>
        <taxon>Psilocybe</taxon>
    </lineage>
</organism>
<gene>
    <name evidence="4" type="ORF">JR316_001515</name>
</gene>
<dbReference type="InterPro" id="IPR001509">
    <property type="entry name" value="Epimerase_deHydtase"/>
</dbReference>
<dbReference type="InterPro" id="IPR001763">
    <property type="entry name" value="Rhodanese-like_dom"/>
</dbReference>
<dbReference type="PROSITE" id="PS50206">
    <property type="entry name" value="RHODANESE_3"/>
    <property type="match status" value="1"/>
</dbReference>
<evidence type="ECO:0000256" key="1">
    <source>
        <dbReference type="ARBA" id="ARBA00023002"/>
    </source>
</evidence>
<dbReference type="EMBL" id="JAFIQS010000001">
    <property type="protein sequence ID" value="KAG5174847.1"/>
    <property type="molecule type" value="Genomic_DNA"/>
</dbReference>
<sequence>MPTISKGDKVLVTGANGYAAMWATRLFLERGYSVRGTVRSDDKAQDVKNYFNSIGLGKRLELVIVKDISKNGAFDEAVKGVDAIAHMASPFHCSQTCLVDVATEFLGPAIEGTVGILKSASSTGTKVKRIVITSSTAAVMSPPDQPTTFSASDWNTKDPKLVEEFGSKLQPWTIYRASKSLAEKAAWEYYEQHKSEIHWDLTVLNPPFIFGPPIHKVDSSSSLNTSMQSWFDNVVDGRNITKEDLSDSTCWIDVRDAALAHVLSLEKPEAGGERIIITEGGFIWQEWRKALFSLFYDQT</sequence>
<protein>
    <recommendedName>
        <fullName evidence="3">Rhodanese domain-containing protein</fullName>
    </recommendedName>
</protein>
<evidence type="ECO:0000259" key="3">
    <source>
        <dbReference type="PROSITE" id="PS50206"/>
    </source>
</evidence>
<comment type="caution">
    <text evidence="4">The sequence shown here is derived from an EMBL/GenBank/DDBJ whole genome shotgun (WGS) entry which is preliminary data.</text>
</comment>
<dbReference type="InterPro" id="IPR050425">
    <property type="entry name" value="NAD(P)_dehydrat-like"/>
</dbReference>
<dbReference type="Gene3D" id="3.40.50.720">
    <property type="entry name" value="NAD(P)-binding Rossmann-like Domain"/>
    <property type="match status" value="1"/>
</dbReference>
<dbReference type="AlphaFoldDB" id="A0A8H7Y8U5"/>
<dbReference type="GO" id="GO:0016616">
    <property type="term" value="F:oxidoreductase activity, acting on the CH-OH group of donors, NAD or NADP as acceptor"/>
    <property type="evidence" value="ECO:0007669"/>
    <property type="project" value="TreeGrafter"/>
</dbReference>
<dbReference type="InterPro" id="IPR036291">
    <property type="entry name" value="NAD(P)-bd_dom_sf"/>
</dbReference>
<evidence type="ECO:0000256" key="2">
    <source>
        <dbReference type="ARBA" id="ARBA00023445"/>
    </source>
</evidence>
<keyword evidence="1" id="KW-0560">Oxidoreductase</keyword>
<proteinExistence type="inferred from homology"/>